<gene>
    <name evidence="3" type="ORF">Vretimale_10025</name>
</gene>
<dbReference type="Proteomes" id="UP000722791">
    <property type="component" value="Unassembled WGS sequence"/>
</dbReference>
<sequence length="604" mass="64291">MNLRGINKARCHGGVLMAKHGVSDVVLLHQSSPLNCTSFVGALLFLLLHLAACAPPASVEYADTSEGLYKALASLEVTTVYLTSTVTLNRNNWAIAINISRNVTVSAPPQYQAIGSYVTLDFASVAVGIYVKPGGQVTFQWLELLNYATEMGQAMLFVGASPGGRVIFNHVVQRRLAYFGGKETLSELQQLPGLNGTPVADQTAFFLPRFCFNSSRNISSSNCVNDLVYIVDVSSRLGPATSYYFAEGAALGEYDVMLEESVQISDNIVDPNCRPNASQLDCVIQQLRLLGIEPMLIRAKPSASNLVKIVASLAILLVAMALFLYFRRHYRTYQERRAKRMRRMKDALGLGREAHGIMFNGLDGEVPDWQIMPMPVGYAPNEGSAADVHQDSNLRNLIQDISNRPNRQIPTECDMREGYEIRIEVNSAERCPFAAEVGLRQPTGVLIGSTVAVDPEGLTGEVDSNPVDFEARMKRASCGKKGKEGGSGDTPLQPTAVAVAAAVRAIAVTADGERRSFDDARSGEVATVAATTTAISTHTVRQSGGSGTTGGSHRSASVTSASRATLAVFGGGGGVGGVPSVAVAQGQQQQQQPGGGAVASTLFG</sequence>
<name>A0A8J4GF00_9CHLO</name>
<evidence type="ECO:0000313" key="4">
    <source>
        <dbReference type="Proteomes" id="UP000722791"/>
    </source>
</evidence>
<dbReference type="AlphaFoldDB" id="A0A8J4GF00"/>
<feature type="region of interest" description="Disordered" evidence="1">
    <location>
        <begin position="584"/>
        <end position="604"/>
    </location>
</feature>
<accession>A0A8J4GF00</accession>
<feature type="non-terminal residue" evidence="3">
    <location>
        <position position="1"/>
    </location>
</feature>
<organism evidence="3 4">
    <name type="scientific">Volvox reticuliferus</name>
    <dbReference type="NCBI Taxonomy" id="1737510"/>
    <lineage>
        <taxon>Eukaryota</taxon>
        <taxon>Viridiplantae</taxon>
        <taxon>Chlorophyta</taxon>
        <taxon>core chlorophytes</taxon>
        <taxon>Chlorophyceae</taxon>
        <taxon>CS clade</taxon>
        <taxon>Chlamydomonadales</taxon>
        <taxon>Volvocaceae</taxon>
        <taxon>Volvox</taxon>
    </lineage>
</organism>
<keyword evidence="2" id="KW-0472">Membrane</keyword>
<keyword evidence="2" id="KW-1133">Transmembrane helix</keyword>
<proteinExistence type="predicted"/>
<evidence type="ECO:0000256" key="2">
    <source>
        <dbReference type="SAM" id="Phobius"/>
    </source>
</evidence>
<evidence type="ECO:0000256" key="1">
    <source>
        <dbReference type="SAM" id="MobiDB-lite"/>
    </source>
</evidence>
<dbReference type="EMBL" id="BNCQ01000019">
    <property type="protein sequence ID" value="GIM05556.1"/>
    <property type="molecule type" value="Genomic_DNA"/>
</dbReference>
<comment type="caution">
    <text evidence="3">The sequence shown here is derived from an EMBL/GenBank/DDBJ whole genome shotgun (WGS) entry which is preliminary data.</text>
</comment>
<feature type="transmembrane region" description="Helical" evidence="2">
    <location>
        <begin position="306"/>
        <end position="326"/>
    </location>
</feature>
<reference evidence="3" key="1">
    <citation type="journal article" date="2021" name="Proc. Natl. Acad. Sci. U.S.A.">
        <title>Three genomes in the algal genus Volvox reveal the fate of a haploid sex-determining region after a transition to homothallism.</title>
        <authorList>
            <person name="Yamamoto K."/>
            <person name="Hamaji T."/>
            <person name="Kawai-Toyooka H."/>
            <person name="Matsuzaki R."/>
            <person name="Takahashi F."/>
            <person name="Nishimura Y."/>
            <person name="Kawachi M."/>
            <person name="Noguchi H."/>
            <person name="Minakuchi Y."/>
            <person name="Umen J.G."/>
            <person name="Toyoda A."/>
            <person name="Nozaki H."/>
        </authorList>
    </citation>
    <scope>NUCLEOTIDE SEQUENCE</scope>
    <source>
        <strain evidence="3">NIES-3785</strain>
    </source>
</reference>
<protein>
    <submittedName>
        <fullName evidence="3">Uncharacterized protein</fullName>
    </submittedName>
</protein>
<feature type="region of interest" description="Disordered" evidence="1">
    <location>
        <begin position="536"/>
        <end position="558"/>
    </location>
</feature>
<keyword evidence="2" id="KW-0812">Transmembrane</keyword>
<evidence type="ECO:0000313" key="3">
    <source>
        <dbReference type="EMBL" id="GIM05556.1"/>
    </source>
</evidence>